<dbReference type="EMBL" id="LN679398">
    <property type="protein sequence ID" value="CEL57303.1"/>
    <property type="molecule type" value="Genomic_DNA"/>
</dbReference>
<sequence length="67" mass="7424">MQAQDTNMAAGYIIGTGIQSIQGGERASWGFFVNWITQRLTGQILLGLISGVRRTIRCRRHNCESAL</sequence>
<name>A0A0B7FM61_THACB</name>
<dbReference type="Proteomes" id="UP000059188">
    <property type="component" value="Unassembled WGS sequence"/>
</dbReference>
<dbReference type="AlphaFoldDB" id="A0A0B7FM61"/>
<evidence type="ECO:0000313" key="1">
    <source>
        <dbReference type="EMBL" id="CEL57303.1"/>
    </source>
</evidence>
<reference evidence="1 2" key="1">
    <citation type="submission" date="2014-11" db="EMBL/GenBank/DDBJ databases">
        <authorList>
            <person name="Wibberg Daniel"/>
        </authorList>
    </citation>
    <scope>NUCLEOTIDE SEQUENCE [LARGE SCALE GENOMIC DNA]</scope>
    <source>
        <strain evidence="1">Rhizoctonia solani AG1-IB 7/3/14</strain>
    </source>
</reference>
<accession>A0A0B7FM61</accession>
<gene>
    <name evidence="1" type="ORF">RSOLAG1IB_12119</name>
</gene>
<evidence type="ECO:0000313" key="2">
    <source>
        <dbReference type="Proteomes" id="UP000059188"/>
    </source>
</evidence>
<proteinExistence type="predicted"/>
<keyword evidence="2" id="KW-1185">Reference proteome</keyword>
<organism evidence="1 2">
    <name type="scientific">Thanatephorus cucumeris (strain AG1-IB / isolate 7/3/14)</name>
    <name type="common">Lettuce bottom rot fungus</name>
    <name type="synonym">Rhizoctonia solani</name>
    <dbReference type="NCBI Taxonomy" id="1108050"/>
    <lineage>
        <taxon>Eukaryota</taxon>
        <taxon>Fungi</taxon>
        <taxon>Dikarya</taxon>
        <taxon>Basidiomycota</taxon>
        <taxon>Agaricomycotina</taxon>
        <taxon>Agaricomycetes</taxon>
        <taxon>Cantharellales</taxon>
        <taxon>Ceratobasidiaceae</taxon>
        <taxon>Rhizoctonia</taxon>
        <taxon>Rhizoctonia solani AG-1</taxon>
    </lineage>
</organism>
<protein>
    <submittedName>
        <fullName evidence="1">Uncharacterized protein</fullName>
    </submittedName>
</protein>